<dbReference type="GO" id="GO:0005634">
    <property type="term" value="C:nucleus"/>
    <property type="evidence" value="ECO:0007669"/>
    <property type="project" value="UniProtKB-SubCell"/>
</dbReference>
<dbReference type="Pfam" id="PF00157">
    <property type="entry name" value="Pou"/>
    <property type="match status" value="1"/>
</dbReference>
<feature type="domain" description="POU-specific" evidence="2">
    <location>
        <begin position="1"/>
        <end position="83"/>
    </location>
</feature>
<dbReference type="InterPro" id="IPR010982">
    <property type="entry name" value="Lambda_DNA-bd_dom_sf"/>
</dbReference>
<dbReference type="Ensembl" id="ENSUPAT00010025959.1">
    <property type="protein sequence ID" value="ENSUPAP00010022804.1"/>
    <property type="gene ID" value="ENSUPAG00010018103.1"/>
</dbReference>
<dbReference type="GO" id="GO:0003677">
    <property type="term" value="F:DNA binding"/>
    <property type="evidence" value="ECO:0007669"/>
    <property type="project" value="InterPro"/>
</dbReference>
<evidence type="ECO:0000313" key="4">
    <source>
        <dbReference type="Proteomes" id="UP000694417"/>
    </source>
</evidence>
<dbReference type="PROSITE" id="PS51179">
    <property type="entry name" value="POU_3"/>
    <property type="match status" value="1"/>
</dbReference>
<evidence type="ECO:0000313" key="3">
    <source>
        <dbReference type="Ensembl" id="ENSUPAP00010022804.1"/>
    </source>
</evidence>
<dbReference type="Gene3D" id="1.10.260.40">
    <property type="entry name" value="lambda repressor-like DNA-binding domains"/>
    <property type="match status" value="1"/>
</dbReference>
<dbReference type="SMART" id="SM00352">
    <property type="entry name" value="POU"/>
    <property type="match status" value="1"/>
</dbReference>
<evidence type="ECO:0000256" key="1">
    <source>
        <dbReference type="ARBA" id="ARBA00004123"/>
    </source>
</evidence>
<reference evidence="3" key="1">
    <citation type="submission" date="2025-08" db="UniProtKB">
        <authorList>
            <consortium name="Ensembl"/>
        </authorList>
    </citation>
    <scope>IDENTIFICATION</scope>
</reference>
<dbReference type="GO" id="GO:0003700">
    <property type="term" value="F:DNA-binding transcription factor activity"/>
    <property type="evidence" value="ECO:0007669"/>
    <property type="project" value="InterPro"/>
</dbReference>
<dbReference type="Proteomes" id="UP000694417">
    <property type="component" value="Unplaced"/>
</dbReference>
<protein>
    <recommendedName>
        <fullName evidence="2">POU-specific domain-containing protein</fullName>
    </recommendedName>
</protein>
<evidence type="ECO:0000259" key="2">
    <source>
        <dbReference type="PROSITE" id="PS51179"/>
    </source>
</evidence>
<reference evidence="3" key="2">
    <citation type="submission" date="2025-09" db="UniProtKB">
        <authorList>
            <consortium name="Ensembl"/>
        </authorList>
    </citation>
    <scope>IDENTIFICATION</scope>
</reference>
<comment type="subcellular location">
    <subcellularLocation>
        <location evidence="1">Nucleus</location>
    </subcellularLocation>
</comment>
<dbReference type="InterPro" id="IPR000327">
    <property type="entry name" value="POU_dom"/>
</dbReference>
<sequence length="83" mass="9181">IQAWQKELEEFAKLLKQKRINLGYTQADVGLTLGFSLGRCSAKRPPAVLRLCSLGGVRSWGTGIAFIDCVQLNHLCLPRINPT</sequence>
<dbReference type="GeneTree" id="ENSGT01120000274090"/>
<dbReference type="AlphaFoldDB" id="A0A8D2HXD7"/>
<dbReference type="PROSITE" id="PS00035">
    <property type="entry name" value="POU_1"/>
    <property type="match status" value="1"/>
</dbReference>
<accession>A0A8D2HXD7</accession>
<keyword evidence="4" id="KW-1185">Reference proteome</keyword>
<proteinExistence type="predicted"/>
<dbReference type="SUPFAM" id="SSF47413">
    <property type="entry name" value="lambda repressor-like DNA-binding domains"/>
    <property type="match status" value="1"/>
</dbReference>
<name>A0A8D2HXD7_UROPR</name>
<organism evidence="3 4">
    <name type="scientific">Urocitellus parryii</name>
    <name type="common">Arctic ground squirrel</name>
    <name type="synonym">Spermophilus parryii</name>
    <dbReference type="NCBI Taxonomy" id="9999"/>
    <lineage>
        <taxon>Eukaryota</taxon>
        <taxon>Metazoa</taxon>
        <taxon>Chordata</taxon>
        <taxon>Craniata</taxon>
        <taxon>Vertebrata</taxon>
        <taxon>Euteleostomi</taxon>
        <taxon>Mammalia</taxon>
        <taxon>Eutheria</taxon>
        <taxon>Euarchontoglires</taxon>
        <taxon>Glires</taxon>
        <taxon>Rodentia</taxon>
        <taxon>Sciuromorpha</taxon>
        <taxon>Sciuridae</taxon>
        <taxon>Xerinae</taxon>
        <taxon>Marmotini</taxon>
        <taxon>Urocitellus</taxon>
    </lineage>
</organism>